<keyword evidence="2" id="KW-1185">Reference proteome</keyword>
<dbReference type="AlphaFoldDB" id="A0AA40VUB8"/>
<dbReference type="EMBL" id="VJXY01000053">
    <property type="protein sequence ID" value="MBD6620022.1"/>
    <property type="molecule type" value="Genomic_DNA"/>
</dbReference>
<proteinExistence type="predicted"/>
<comment type="caution">
    <text evidence="1">The sequence shown here is derived from an EMBL/GenBank/DDBJ whole genome shotgun (WGS) entry which is preliminary data.</text>
</comment>
<organism evidence="1 2">
    <name type="scientific">Komarekiella delphini-convector SJRDD-AB1</name>
    <dbReference type="NCBI Taxonomy" id="2593771"/>
    <lineage>
        <taxon>Bacteria</taxon>
        <taxon>Bacillati</taxon>
        <taxon>Cyanobacteriota</taxon>
        <taxon>Cyanophyceae</taxon>
        <taxon>Nostocales</taxon>
        <taxon>Nostocaceae</taxon>
        <taxon>Komarekiella</taxon>
        <taxon>Komarekiella delphini-convector</taxon>
    </lineage>
</organism>
<gene>
    <name evidence="1" type="ORF">FNW02_30560</name>
</gene>
<protein>
    <submittedName>
        <fullName evidence="1">Uncharacterized protein</fullName>
    </submittedName>
</protein>
<dbReference type="Proteomes" id="UP001165986">
    <property type="component" value="Unassembled WGS sequence"/>
</dbReference>
<name>A0AA40VUB8_9NOST</name>
<dbReference type="RefSeq" id="WP_191761225.1">
    <property type="nucleotide sequence ID" value="NZ_VJXY01000053.1"/>
</dbReference>
<evidence type="ECO:0000313" key="1">
    <source>
        <dbReference type="EMBL" id="MBD6620022.1"/>
    </source>
</evidence>
<sequence>MTDTAIEDIYRRLNSLTEDVNTLKIQAGTIGTSQVAIAEILNLLITLSSEFREFRTTTNTRLANQTDVLNSHTIVLSNHTDDLNQLKTDVAEILRILRDRNGGSGL</sequence>
<reference evidence="1" key="1">
    <citation type="submission" date="2019-07" db="EMBL/GenBank/DDBJ databases">
        <title>Toxilogical consequences of a new and cryptic species of cyanobacteria (Komarekiella delphini-convector) recovered from the epidermis of a bottlenose dolphin and 1500 ft. in the air.</title>
        <authorList>
            <person name="Brown A.O."/>
            <person name="Dvorak P."/>
            <person name="Villanueva C.D."/>
            <person name="Foss A.J."/>
            <person name="Garvey A.D."/>
            <person name="Gibson Q.A."/>
            <person name="Johansen J.R."/>
            <person name="Casamatta D.A."/>
        </authorList>
    </citation>
    <scope>NUCLEOTIDE SEQUENCE</scope>
    <source>
        <strain evidence="1">SJRDD-AB1</strain>
    </source>
</reference>
<evidence type="ECO:0000313" key="2">
    <source>
        <dbReference type="Proteomes" id="UP001165986"/>
    </source>
</evidence>
<accession>A0AA40VUB8</accession>